<reference evidence="1 2" key="1">
    <citation type="submission" date="2020-08" db="EMBL/GenBank/DDBJ databases">
        <title>Genomic Encyclopedia of Type Strains, Phase IV (KMG-IV): sequencing the most valuable type-strain genomes for metagenomic binning, comparative biology and taxonomic classification.</title>
        <authorList>
            <person name="Goeker M."/>
        </authorList>
    </citation>
    <scope>NUCLEOTIDE SEQUENCE [LARGE SCALE GENOMIC DNA]</scope>
    <source>
        <strain evidence="1 2">DSM 102189</strain>
    </source>
</reference>
<dbReference type="EMBL" id="JACIIV010000030">
    <property type="protein sequence ID" value="MBB6229032.1"/>
    <property type="molecule type" value="Genomic_DNA"/>
</dbReference>
<dbReference type="Proteomes" id="UP000538147">
    <property type="component" value="Unassembled WGS sequence"/>
</dbReference>
<comment type="caution">
    <text evidence="1">The sequence shown here is derived from an EMBL/GenBank/DDBJ whole genome shotgun (WGS) entry which is preliminary data.</text>
</comment>
<sequence length="315" mass="34302">MPRVIANAEQRSINLPEMIDALRTARPDPRDEDSFARFAPELQALGNNRSFLSEIICAELAEDCRNQQAVSAYGPQVIALYQGDGVMVRANCWPQARHSLVRNNRPESFFYDVPHDHNFSFLTLGYAGPGYLSDHFEYDHGSVAGAAGESVTLTPAARTRLEPGCTHLYRAHIDVHSQQPPEAFSVSLNIIEASATTPLRDQYVFDLANGRIAGLANPVATASLLPLLARLDGAEGRDLLNRFAERHPSDRIRYAAVTALADVAGDADTRAGVFERALANGSLLVRTRAGEDLSKLAAMVSMNSTSDRIVASNRS</sequence>
<protein>
    <recommendedName>
        <fullName evidence="3">HEAT repeat domain-containing protein</fullName>
    </recommendedName>
</protein>
<evidence type="ECO:0000313" key="1">
    <source>
        <dbReference type="EMBL" id="MBB6229032.1"/>
    </source>
</evidence>
<evidence type="ECO:0008006" key="3">
    <source>
        <dbReference type="Google" id="ProtNLM"/>
    </source>
</evidence>
<keyword evidence="2" id="KW-1185">Reference proteome</keyword>
<dbReference type="AlphaFoldDB" id="A0A841LII5"/>
<name>A0A841LII5_9SPHN</name>
<accession>A0A841LII5</accession>
<gene>
    <name evidence="1" type="ORF">FHS79_003230</name>
</gene>
<evidence type="ECO:0000313" key="2">
    <source>
        <dbReference type="Proteomes" id="UP000538147"/>
    </source>
</evidence>
<proteinExistence type="predicted"/>
<organism evidence="1 2">
    <name type="scientific">Polymorphobacter multimanifer</name>
    <dbReference type="NCBI Taxonomy" id="1070431"/>
    <lineage>
        <taxon>Bacteria</taxon>
        <taxon>Pseudomonadati</taxon>
        <taxon>Pseudomonadota</taxon>
        <taxon>Alphaproteobacteria</taxon>
        <taxon>Sphingomonadales</taxon>
        <taxon>Sphingosinicellaceae</taxon>
        <taxon>Polymorphobacter</taxon>
    </lineage>
</organism>
<dbReference type="RefSeq" id="WP_184202393.1">
    <property type="nucleotide sequence ID" value="NZ_BMOX01000027.1"/>
</dbReference>